<reference evidence="2 3" key="1">
    <citation type="journal article" date="2015" name="Nature">
        <title>rRNA introns, odd ribosomes, and small enigmatic genomes across a large radiation of phyla.</title>
        <authorList>
            <person name="Brown C.T."/>
            <person name="Hug L.A."/>
            <person name="Thomas B.C."/>
            <person name="Sharon I."/>
            <person name="Castelle C.J."/>
            <person name="Singh A."/>
            <person name="Wilkins M.J."/>
            <person name="Williams K.H."/>
            <person name="Banfield J.F."/>
        </authorList>
    </citation>
    <scope>NUCLEOTIDE SEQUENCE [LARGE SCALE GENOMIC DNA]</scope>
</reference>
<dbReference type="InterPro" id="IPR036291">
    <property type="entry name" value="NAD(P)-bd_dom_sf"/>
</dbReference>
<evidence type="ECO:0000313" key="3">
    <source>
        <dbReference type="Proteomes" id="UP000034072"/>
    </source>
</evidence>
<dbReference type="PANTHER" id="PTHR43245:SF23">
    <property type="entry name" value="NAD(P)-BINDING DOMAIN-CONTAINING PROTEIN"/>
    <property type="match status" value="1"/>
</dbReference>
<evidence type="ECO:0000313" key="2">
    <source>
        <dbReference type="EMBL" id="KKR40738.1"/>
    </source>
</evidence>
<evidence type="ECO:0000259" key="1">
    <source>
        <dbReference type="Pfam" id="PF01370"/>
    </source>
</evidence>
<sequence>MKILIAGGAGYIGTRLSNYLADKGHKVTVLDLFWFGDFLDKKVEKIKGDIFSLKEERVRGFDAVVFLAGLSNDPMAEFSPSLNFIYNGSSPSYLAYIAKRAGVPRFIYASSCSIYGNSVDKINTENSETISIYPYGISKWQGEFAVRKFSDSKFDVVCFRQGTLSGFSPRMRFDLMVNTMYMRAQTVGKITVDNPNIWRPLLSMSDAISAYVFAIESRKNISGVYNLSSGNFKVGEVAKRVQSYFLDHHNKKIAIEWNKKKSFRNYRVSTQKIKKKFGFNFSGSIEEILGDLNKNIKPGISYGDDRFYNIKVFNKIMSKGIKL</sequence>
<feature type="domain" description="NAD-dependent epimerase/dehydratase" evidence="1">
    <location>
        <begin position="3"/>
        <end position="227"/>
    </location>
</feature>
<gene>
    <name evidence="2" type="ORF">UT75_C0005G0046</name>
</gene>
<proteinExistence type="predicted"/>
<dbReference type="InterPro" id="IPR001509">
    <property type="entry name" value="Epimerase_deHydtase"/>
</dbReference>
<dbReference type="PATRIC" id="fig|1619033.3.peg.447"/>
<dbReference type="PANTHER" id="PTHR43245">
    <property type="entry name" value="BIFUNCTIONAL POLYMYXIN RESISTANCE PROTEIN ARNA"/>
    <property type="match status" value="1"/>
</dbReference>
<dbReference type="CDD" id="cd08946">
    <property type="entry name" value="SDR_e"/>
    <property type="match status" value="1"/>
</dbReference>
<organism evidence="2 3">
    <name type="scientific">Candidatus Yanofskybacteria bacterium GW2011_GWE2_40_11</name>
    <dbReference type="NCBI Taxonomy" id="1619033"/>
    <lineage>
        <taxon>Bacteria</taxon>
        <taxon>Candidatus Yanofskyibacteriota</taxon>
    </lineage>
</organism>
<protein>
    <submittedName>
        <fullName evidence="2">Nucleoside-diphosphate-sugar epimerase</fullName>
    </submittedName>
</protein>
<dbReference type="Pfam" id="PF01370">
    <property type="entry name" value="Epimerase"/>
    <property type="match status" value="1"/>
</dbReference>
<dbReference type="Proteomes" id="UP000034072">
    <property type="component" value="Unassembled WGS sequence"/>
</dbReference>
<dbReference type="InterPro" id="IPR050177">
    <property type="entry name" value="Lipid_A_modif_metabolic_enz"/>
</dbReference>
<name>A0A0G0QKV4_9BACT</name>
<accession>A0A0G0QKV4</accession>
<dbReference type="AlphaFoldDB" id="A0A0G0QKV4"/>
<dbReference type="Gene3D" id="3.40.50.720">
    <property type="entry name" value="NAD(P)-binding Rossmann-like Domain"/>
    <property type="match status" value="1"/>
</dbReference>
<comment type="caution">
    <text evidence="2">The sequence shown here is derived from an EMBL/GenBank/DDBJ whole genome shotgun (WGS) entry which is preliminary data.</text>
</comment>
<dbReference type="SUPFAM" id="SSF51735">
    <property type="entry name" value="NAD(P)-binding Rossmann-fold domains"/>
    <property type="match status" value="1"/>
</dbReference>
<dbReference type="EMBL" id="LBXZ01000005">
    <property type="protein sequence ID" value="KKR40738.1"/>
    <property type="molecule type" value="Genomic_DNA"/>
</dbReference>